<comment type="caution">
    <text evidence="2">The sequence shown here is derived from an EMBL/GenBank/DDBJ whole genome shotgun (WGS) entry which is preliminary data.</text>
</comment>
<dbReference type="Proteomes" id="UP001159405">
    <property type="component" value="Unassembled WGS sequence"/>
</dbReference>
<gene>
    <name evidence="2" type="ORF">PLOB_00033534</name>
</gene>
<dbReference type="EMBL" id="CALNXK010000045">
    <property type="protein sequence ID" value="CAH3128852.1"/>
    <property type="molecule type" value="Genomic_DNA"/>
</dbReference>
<name>A0ABN8P119_9CNID</name>
<evidence type="ECO:0000313" key="2">
    <source>
        <dbReference type="EMBL" id="CAH3128852.1"/>
    </source>
</evidence>
<sequence>MDEETSTKGKERQRKALQSFEKEFGRDVRQQRTRGKTNGRAGTLPLALSTFRRNASAHGEVDLLKEVQGSEGQTTVQDAAEECEIICSKGDAVALKHNYKRSPP</sequence>
<evidence type="ECO:0000256" key="1">
    <source>
        <dbReference type="SAM" id="MobiDB-lite"/>
    </source>
</evidence>
<reference evidence="2 3" key="1">
    <citation type="submission" date="2022-05" db="EMBL/GenBank/DDBJ databases">
        <authorList>
            <consortium name="Genoscope - CEA"/>
            <person name="William W."/>
        </authorList>
    </citation>
    <scope>NUCLEOTIDE SEQUENCE [LARGE SCALE GENOMIC DNA]</scope>
</reference>
<feature type="compositionally biased region" description="Basic and acidic residues" evidence="1">
    <location>
        <begin position="1"/>
        <end position="10"/>
    </location>
</feature>
<feature type="region of interest" description="Disordered" evidence="1">
    <location>
        <begin position="1"/>
        <end position="44"/>
    </location>
</feature>
<evidence type="ECO:0000313" key="3">
    <source>
        <dbReference type="Proteomes" id="UP001159405"/>
    </source>
</evidence>
<protein>
    <submittedName>
        <fullName evidence="2">Uncharacterized protein</fullName>
    </submittedName>
</protein>
<accession>A0ABN8P119</accession>
<keyword evidence="3" id="KW-1185">Reference proteome</keyword>
<proteinExistence type="predicted"/>
<organism evidence="2 3">
    <name type="scientific">Porites lobata</name>
    <dbReference type="NCBI Taxonomy" id="104759"/>
    <lineage>
        <taxon>Eukaryota</taxon>
        <taxon>Metazoa</taxon>
        <taxon>Cnidaria</taxon>
        <taxon>Anthozoa</taxon>
        <taxon>Hexacorallia</taxon>
        <taxon>Scleractinia</taxon>
        <taxon>Fungiina</taxon>
        <taxon>Poritidae</taxon>
        <taxon>Porites</taxon>
    </lineage>
</organism>
<feature type="compositionally biased region" description="Basic and acidic residues" evidence="1">
    <location>
        <begin position="20"/>
        <end position="30"/>
    </location>
</feature>